<name>A0A652YQC0_NOCGL</name>
<dbReference type="FunFam" id="1.20.1720.10:FF:000005">
    <property type="entry name" value="Bcr/CflA family efflux transporter"/>
    <property type="match status" value="1"/>
</dbReference>
<dbReference type="Gene3D" id="1.20.1720.10">
    <property type="entry name" value="Multidrug resistance protein D"/>
    <property type="match status" value="1"/>
</dbReference>
<feature type="transmembrane region" description="Helical" evidence="9">
    <location>
        <begin position="229"/>
        <end position="249"/>
    </location>
</feature>
<evidence type="ECO:0000256" key="8">
    <source>
        <dbReference type="ARBA" id="ARBA00023136"/>
    </source>
</evidence>
<dbReference type="AlphaFoldDB" id="A0A652YQC0"/>
<evidence type="ECO:0000256" key="6">
    <source>
        <dbReference type="ARBA" id="ARBA00022692"/>
    </source>
</evidence>
<feature type="transmembrane region" description="Helical" evidence="9">
    <location>
        <begin position="297"/>
        <end position="317"/>
    </location>
</feature>
<evidence type="ECO:0000256" key="4">
    <source>
        <dbReference type="ARBA" id="ARBA00022448"/>
    </source>
</evidence>
<reference evidence="11" key="1">
    <citation type="submission" date="2019-07" db="EMBL/GenBank/DDBJ databases">
        <title>Genomic Encyclopedia of Type Strains, Phase IV (KMG-IV): sequencing the most valuable type-strain genomes for metagenomic binning, comparative biology and taxonomic classification.</title>
        <authorList>
            <person name="Goeker M."/>
        </authorList>
    </citation>
    <scope>NUCLEOTIDE SEQUENCE</scope>
    <source>
        <strain evidence="11">DSM 44596</strain>
    </source>
</reference>
<comment type="caution">
    <text evidence="11">The sequence shown here is derived from an EMBL/GenBank/DDBJ whole genome shotgun (WGS) entry which is preliminary data.</text>
</comment>
<accession>A0A652YQC0</accession>
<feature type="transmembrane region" description="Helical" evidence="9">
    <location>
        <begin position="182"/>
        <end position="201"/>
    </location>
</feature>
<dbReference type="PRINTS" id="PR01035">
    <property type="entry name" value="TCRTETA"/>
</dbReference>
<feature type="transmembrane region" description="Helical" evidence="9">
    <location>
        <begin position="356"/>
        <end position="380"/>
    </location>
</feature>
<feature type="transmembrane region" description="Helical" evidence="9">
    <location>
        <begin position="269"/>
        <end position="290"/>
    </location>
</feature>
<organism evidence="11">
    <name type="scientific">Nocardia globerula</name>
    <dbReference type="NCBI Taxonomy" id="1818"/>
    <lineage>
        <taxon>Bacteria</taxon>
        <taxon>Bacillati</taxon>
        <taxon>Actinomycetota</taxon>
        <taxon>Actinomycetes</taxon>
        <taxon>Mycobacteriales</taxon>
        <taxon>Nocardiaceae</taxon>
        <taxon>Nocardia</taxon>
    </lineage>
</organism>
<dbReference type="CDD" id="cd17320">
    <property type="entry name" value="MFS_MdfA_MDR_like"/>
    <property type="match status" value="1"/>
</dbReference>
<feature type="transmembrane region" description="Helical" evidence="9">
    <location>
        <begin position="94"/>
        <end position="114"/>
    </location>
</feature>
<keyword evidence="4" id="KW-0813">Transport</keyword>
<evidence type="ECO:0000256" key="3">
    <source>
        <dbReference type="ARBA" id="ARBA00007520"/>
    </source>
</evidence>
<dbReference type="PROSITE" id="PS00216">
    <property type="entry name" value="SUGAR_TRANSPORT_1"/>
    <property type="match status" value="1"/>
</dbReference>
<feature type="transmembrane region" description="Helical" evidence="9">
    <location>
        <begin position="155"/>
        <end position="176"/>
    </location>
</feature>
<dbReference type="GO" id="GO:0042910">
    <property type="term" value="F:xenobiotic transmembrane transporter activity"/>
    <property type="evidence" value="ECO:0007669"/>
    <property type="project" value="InterPro"/>
</dbReference>
<comment type="similarity">
    <text evidence="2">Belongs to the major facilitator superfamily. Bcr/CmlA family.</text>
</comment>
<dbReference type="InterPro" id="IPR001958">
    <property type="entry name" value="Tet-R_TetA/multi-R_MdtG-like"/>
</dbReference>
<feature type="transmembrane region" description="Helical" evidence="9">
    <location>
        <begin position="62"/>
        <end position="82"/>
    </location>
</feature>
<keyword evidence="6 9" id="KW-0812">Transmembrane</keyword>
<evidence type="ECO:0000256" key="7">
    <source>
        <dbReference type="ARBA" id="ARBA00022989"/>
    </source>
</evidence>
<keyword evidence="8 9" id="KW-0472">Membrane</keyword>
<dbReference type="SUPFAM" id="SSF103473">
    <property type="entry name" value="MFS general substrate transporter"/>
    <property type="match status" value="1"/>
</dbReference>
<sequence length="408" mass="41986">MLFRVSLTNSTTERTVIAPTGGARIRLVLLLGILTALGPFTVDMYLPALPQITQEFGTSETMVQLTLTGTLLGLAFGQLIIGPLSDIYGRRRPLLVGTVIHVGASLACFFAPSIEVLTTLRTLQGFGAAATGVIAMAIVRDLFTGHDAAVVLSRLMLVMGVAPILAPSIGGALMSVTQWRGVFLALFLLGIAMIALAAASLPETLPPENRSGKGIGAIARSYIALGRDAHFMVLVLVCGLGRGVLWSYIAASSYVMQEQFGLSATAYGFAFAGGAVVLIGSSQLNVVLLGRWSPNSITIWAMWGSSVVGAAFVAVAATDSLGFVGFAVPILLMLCATGFVMPNAPAVALSRHGEAAGSAAALIGFAQFGAAAVVAPIVGLLGNTSLAVAISMTGASVLGVIALLWVRR</sequence>
<feature type="domain" description="Major facilitator superfamily (MFS) profile" evidence="10">
    <location>
        <begin position="27"/>
        <end position="408"/>
    </location>
</feature>
<comment type="subcellular location">
    <subcellularLocation>
        <location evidence="1">Cell membrane</location>
        <topology evidence="1">Multi-pass membrane protein</topology>
    </subcellularLocation>
</comment>
<feature type="transmembrane region" description="Helical" evidence="9">
    <location>
        <begin position="126"/>
        <end position="143"/>
    </location>
</feature>
<protein>
    <submittedName>
        <fullName evidence="11">DHA1 family bicyclomycin/chloramphenicol resistance-like MFS transporter</fullName>
    </submittedName>
</protein>
<keyword evidence="5" id="KW-1003">Cell membrane</keyword>
<dbReference type="InterPro" id="IPR011701">
    <property type="entry name" value="MFS"/>
</dbReference>
<feature type="transmembrane region" description="Helical" evidence="9">
    <location>
        <begin position="323"/>
        <end position="344"/>
    </location>
</feature>
<gene>
    <name evidence="11" type="ORF">FNL38_104381</name>
</gene>
<feature type="transmembrane region" description="Helical" evidence="9">
    <location>
        <begin position="23"/>
        <end position="42"/>
    </location>
</feature>
<dbReference type="InterPro" id="IPR004812">
    <property type="entry name" value="Efflux_drug-R_Bcr/CmlA"/>
</dbReference>
<dbReference type="EMBL" id="VNIQ01000004">
    <property type="protein sequence ID" value="TYQ04008.1"/>
    <property type="molecule type" value="Genomic_DNA"/>
</dbReference>
<evidence type="ECO:0000256" key="5">
    <source>
        <dbReference type="ARBA" id="ARBA00022475"/>
    </source>
</evidence>
<proteinExistence type="inferred from homology"/>
<evidence type="ECO:0000256" key="1">
    <source>
        <dbReference type="ARBA" id="ARBA00004651"/>
    </source>
</evidence>
<evidence type="ECO:0000256" key="2">
    <source>
        <dbReference type="ARBA" id="ARBA00006236"/>
    </source>
</evidence>
<evidence type="ECO:0000256" key="9">
    <source>
        <dbReference type="SAM" id="Phobius"/>
    </source>
</evidence>
<dbReference type="GO" id="GO:0005886">
    <property type="term" value="C:plasma membrane"/>
    <property type="evidence" value="ECO:0007669"/>
    <property type="project" value="UniProtKB-SubCell"/>
</dbReference>
<dbReference type="GO" id="GO:1990961">
    <property type="term" value="P:xenobiotic detoxification by transmembrane export across the plasma membrane"/>
    <property type="evidence" value="ECO:0007669"/>
    <property type="project" value="InterPro"/>
</dbReference>
<dbReference type="PANTHER" id="PTHR23502:SF132">
    <property type="entry name" value="POLYAMINE TRANSPORTER 2-RELATED"/>
    <property type="match status" value="1"/>
</dbReference>
<dbReference type="InterPro" id="IPR020846">
    <property type="entry name" value="MFS_dom"/>
</dbReference>
<dbReference type="PANTHER" id="PTHR23502">
    <property type="entry name" value="MAJOR FACILITATOR SUPERFAMILY"/>
    <property type="match status" value="1"/>
</dbReference>
<evidence type="ECO:0000259" key="10">
    <source>
        <dbReference type="PROSITE" id="PS50850"/>
    </source>
</evidence>
<dbReference type="Pfam" id="PF07690">
    <property type="entry name" value="MFS_1"/>
    <property type="match status" value="1"/>
</dbReference>
<dbReference type="InterPro" id="IPR036259">
    <property type="entry name" value="MFS_trans_sf"/>
</dbReference>
<keyword evidence="7 9" id="KW-1133">Transmembrane helix</keyword>
<feature type="transmembrane region" description="Helical" evidence="9">
    <location>
        <begin position="386"/>
        <end position="406"/>
    </location>
</feature>
<evidence type="ECO:0000313" key="11">
    <source>
        <dbReference type="EMBL" id="TYQ04008.1"/>
    </source>
</evidence>
<dbReference type="NCBIfam" id="TIGR00710">
    <property type="entry name" value="efflux_Bcr_CflA"/>
    <property type="match status" value="1"/>
</dbReference>
<comment type="similarity">
    <text evidence="3">Belongs to the major facilitator superfamily. TCR/Tet family.</text>
</comment>
<dbReference type="InterPro" id="IPR005829">
    <property type="entry name" value="Sugar_transporter_CS"/>
</dbReference>
<dbReference type="PROSITE" id="PS50850">
    <property type="entry name" value="MFS"/>
    <property type="match status" value="1"/>
</dbReference>